<dbReference type="EMBL" id="VITR01000004">
    <property type="protein sequence ID" value="TWB43781.1"/>
    <property type="molecule type" value="Genomic_DNA"/>
</dbReference>
<feature type="domain" description="AB hydrolase-1" evidence="1">
    <location>
        <begin position="7"/>
        <end position="219"/>
    </location>
</feature>
<sequence>MAKIKNVVLVHGAFADGSSWAEVIVRLQALGYTVTAVQNPLTSLADDVAATRRVLKRQDGPVVLVGHSWGGAVITEAGTDPNVAALVYVSALAPDQGEAVMDLQRHGPPSPGMQGAKPDADGLLWFDPGAYHDALAADVHPERAQLLAATQQPVAGRCFAEKLSGAAWRDKPSWYLLSQDDRALAPELQSWMAQRMKASVVTVTSSHMSLISHADDVVRLVERAAQAG</sequence>
<evidence type="ECO:0000259" key="1">
    <source>
        <dbReference type="Pfam" id="PF12697"/>
    </source>
</evidence>
<evidence type="ECO:0000313" key="3">
    <source>
        <dbReference type="Proteomes" id="UP000315751"/>
    </source>
</evidence>
<protein>
    <submittedName>
        <fullName evidence="2">Pimeloyl-ACP methyl ester carboxylesterase</fullName>
    </submittedName>
</protein>
<dbReference type="SUPFAM" id="SSF53474">
    <property type="entry name" value="alpha/beta-Hydrolases"/>
    <property type="match status" value="1"/>
</dbReference>
<dbReference type="PANTHER" id="PTHR37017">
    <property type="entry name" value="AB HYDROLASE-1 DOMAIN-CONTAINING PROTEIN-RELATED"/>
    <property type="match status" value="1"/>
</dbReference>
<dbReference type="InterPro" id="IPR052897">
    <property type="entry name" value="Sec-Metab_Biosynth_Hydrolase"/>
</dbReference>
<dbReference type="InterPro" id="IPR000073">
    <property type="entry name" value="AB_hydrolase_1"/>
</dbReference>
<reference evidence="2 3" key="1">
    <citation type="submission" date="2019-06" db="EMBL/GenBank/DDBJ databases">
        <title>Genomic Encyclopedia of Type Strains, Phase IV (KMG-V): Genome sequencing to study the core and pangenomes of soil and plant-associated prokaryotes.</title>
        <authorList>
            <person name="Whitman W."/>
        </authorList>
    </citation>
    <scope>NUCLEOTIDE SEQUENCE [LARGE SCALE GENOMIC DNA]</scope>
    <source>
        <strain evidence="2 3">BR 11622</strain>
    </source>
</reference>
<organism evidence="2 3">
    <name type="scientific">Nitrospirillum amazonense</name>
    <dbReference type="NCBI Taxonomy" id="28077"/>
    <lineage>
        <taxon>Bacteria</taxon>
        <taxon>Pseudomonadati</taxon>
        <taxon>Pseudomonadota</taxon>
        <taxon>Alphaproteobacteria</taxon>
        <taxon>Rhodospirillales</taxon>
        <taxon>Azospirillaceae</taxon>
        <taxon>Nitrospirillum</taxon>
    </lineage>
</organism>
<dbReference type="AlphaFoldDB" id="A0A560HCD6"/>
<dbReference type="PANTHER" id="PTHR37017:SF11">
    <property type="entry name" value="ESTERASE_LIPASE_THIOESTERASE DOMAIN-CONTAINING PROTEIN"/>
    <property type="match status" value="1"/>
</dbReference>
<evidence type="ECO:0000313" key="2">
    <source>
        <dbReference type="EMBL" id="TWB43781.1"/>
    </source>
</evidence>
<name>A0A560HCD6_9PROT</name>
<dbReference type="RefSeq" id="WP_211101945.1">
    <property type="nucleotide sequence ID" value="NZ_VITR01000004.1"/>
</dbReference>
<dbReference type="Gene3D" id="3.40.50.1820">
    <property type="entry name" value="alpha/beta hydrolase"/>
    <property type="match status" value="1"/>
</dbReference>
<gene>
    <name evidence="2" type="ORF">FBZ90_104169</name>
</gene>
<dbReference type="InterPro" id="IPR029058">
    <property type="entry name" value="AB_hydrolase_fold"/>
</dbReference>
<dbReference type="Pfam" id="PF12697">
    <property type="entry name" value="Abhydrolase_6"/>
    <property type="match status" value="1"/>
</dbReference>
<keyword evidence="3" id="KW-1185">Reference proteome</keyword>
<proteinExistence type="predicted"/>
<dbReference type="Proteomes" id="UP000315751">
    <property type="component" value="Unassembled WGS sequence"/>
</dbReference>
<comment type="caution">
    <text evidence="2">The sequence shown here is derived from an EMBL/GenBank/DDBJ whole genome shotgun (WGS) entry which is preliminary data.</text>
</comment>
<accession>A0A560HCD6</accession>